<dbReference type="EMBL" id="NKCI01000079">
    <property type="protein sequence ID" value="RSL57730.1"/>
    <property type="molecule type" value="Genomic_DNA"/>
</dbReference>
<dbReference type="SMART" id="SM00355">
    <property type="entry name" value="ZnF_C2H2"/>
    <property type="match status" value="3"/>
</dbReference>
<evidence type="ECO:0000256" key="2">
    <source>
        <dbReference type="SAM" id="MobiDB-lite"/>
    </source>
</evidence>
<dbReference type="Proteomes" id="UP000288168">
    <property type="component" value="Unassembled WGS sequence"/>
</dbReference>
<keyword evidence="1" id="KW-0862">Zinc</keyword>
<dbReference type="PROSITE" id="PS50157">
    <property type="entry name" value="ZINC_FINGER_C2H2_2"/>
    <property type="match status" value="1"/>
</dbReference>
<comment type="caution">
    <text evidence="4">The sequence shown here is derived from an EMBL/GenBank/DDBJ whole genome shotgun (WGS) entry which is preliminary data.</text>
</comment>
<sequence>MDSERSPSERTPARAGQISADEDWISWLPEHEAGYLGAVAGLDEARDNAGNIGDTTLPEAINTQSHSNTSIGAIDDIFNLNPGPLQPTTYPWQRVFHLDALSSTGLSSPTEQIGSHGLPYRLELPANLPSTEDVASTSQTPFSTETGARSDSSVGSWDSFASSPSASRRRRRRRQPARSKKGREAETEVRRYQCTFCTDAFKTKHDWQRHETTMHLSLEQWQCSKFGPVLQDPDGRVYCVFCRQPDPLPEHHQIHNYAACVAQPEEARQFHRKDHLRQHLRLFHRGCNFNDSMKSWVSSIDDVKSRCGFCDARMDTWIERQKHLAVHFRSGSDMNEWKGDRGFEQKIDDLVENDMPVFLIGTQRHTMEPFSASRADHRMEMSEQNVFGPLSSDEVSPGVADSTSPNRDETSAHSYRQIERLLLKFVSDQIAEGRVPSDRQLQKKMSEMMYGPDNAWDQTWADNPQWLDMFRRKAGLVSLPLSGGKNAFVGFDEV</sequence>
<evidence type="ECO:0000259" key="3">
    <source>
        <dbReference type="PROSITE" id="PS50157"/>
    </source>
</evidence>
<reference evidence="4 5" key="1">
    <citation type="submission" date="2017-06" db="EMBL/GenBank/DDBJ databases">
        <title>Comparative genomic analysis of Ambrosia Fusariam Clade fungi.</title>
        <authorList>
            <person name="Stajich J.E."/>
            <person name="Carrillo J."/>
            <person name="Kijimoto T."/>
            <person name="Eskalen A."/>
            <person name="O'Donnell K."/>
            <person name="Kasson M."/>
        </authorList>
    </citation>
    <scope>NUCLEOTIDE SEQUENCE [LARGE SCALE GENOMIC DNA]</scope>
    <source>
        <strain evidence="4 5">NRRL62584</strain>
    </source>
</reference>
<dbReference type="GO" id="GO:0008270">
    <property type="term" value="F:zinc ion binding"/>
    <property type="evidence" value="ECO:0007669"/>
    <property type="project" value="UniProtKB-KW"/>
</dbReference>
<keyword evidence="1" id="KW-0863">Zinc-finger</keyword>
<keyword evidence="1" id="KW-0479">Metal-binding</keyword>
<evidence type="ECO:0000256" key="1">
    <source>
        <dbReference type="PROSITE-ProRule" id="PRU00042"/>
    </source>
</evidence>
<protein>
    <recommendedName>
        <fullName evidence="3">C2H2-type domain-containing protein</fullName>
    </recommendedName>
</protein>
<feature type="compositionally biased region" description="Basic residues" evidence="2">
    <location>
        <begin position="167"/>
        <end position="181"/>
    </location>
</feature>
<feature type="domain" description="C2H2-type" evidence="3">
    <location>
        <begin position="192"/>
        <end position="220"/>
    </location>
</feature>
<feature type="region of interest" description="Disordered" evidence="2">
    <location>
        <begin position="130"/>
        <end position="185"/>
    </location>
</feature>
<organism evidence="4 5">
    <name type="scientific">Fusarium duplospermum</name>
    <dbReference type="NCBI Taxonomy" id="1325734"/>
    <lineage>
        <taxon>Eukaryota</taxon>
        <taxon>Fungi</taxon>
        <taxon>Dikarya</taxon>
        <taxon>Ascomycota</taxon>
        <taxon>Pezizomycotina</taxon>
        <taxon>Sordariomycetes</taxon>
        <taxon>Hypocreomycetidae</taxon>
        <taxon>Hypocreales</taxon>
        <taxon>Nectriaceae</taxon>
        <taxon>Fusarium</taxon>
        <taxon>Fusarium solani species complex</taxon>
    </lineage>
</organism>
<dbReference type="AlphaFoldDB" id="A0A428PXF5"/>
<feature type="region of interest" description="Disordered" evidence="2">
    <location>
        <begin position="388"/>
        <end position="413"/>
    </location>
</feature>
<keyword evidence="5" id="KW-1185">Reference proteome</keyword>
<accession>A0A428PXF5</accession>
<name>A0A428PXF5_9HYPO</name>
<dbReference type="OrthoDB" id="10056939at2759"/>
<evidence type="ECO:0000313" key="4">
    <source>
        <dbReference type="EMBL" id="RSL57730.1"/>
    </source>
</evidence>
<dbReference type="STRING" id="1325734.A0A428PXF5"/>
<dbReference type="PROSITE" id="PS00028">
    <property type="entry name" value="ZINC_FINGER_C2H2_1"/>
    <property type="match status" value="1"/>
</dbReference>
<evidence type="ECO:0000313" key="5">
    <source>
        <dbReference type="Proteomes" id="UP000288168"/>
    </source>
</evidence>
<dbReference type="InterPro" id="IPR013087">
    <property type="entry name" value="Znf_C2H2_type"/>
</dbReference>
<proteinExistence type="predicted"/>
<gene>
    <name evidence="4" type="ORF">CEP54_008089</name>
</gene>
<feature type="compositionally biased region" description="Polar residues" evidence="2">
    <location>
        <begin position="130"/>
        <end position="160"/>
    </location>
</feature>